<sequence>MDRHATMKFYLTLTVLFLIAFAGVNGREFLMLNSIRRNPWLYLSATICRLFCGTH</sequence>
<reference evidence="1" key="1">
    <citation type="submission" date="2019-11" db="UniProtKB">
        <authorList>
            <consortium name="WormBaseParasite"/>
        </authorList>
    </citation>
    <scope>IDENTIFICATION</scope>
</reference>
<protein>
    <submittedName>
        <fullName evidence="1">Inner membrane protein</fullName>
    </submittedName>
</protein>
<name>A0A5K3G259_MESCO</name>
<evidence type="ECO:0000313" key="1">
    <source>
        <dbReference type="WBParaSite" id="MCU_014246-RA"/>
    </source>
</evidence>
<dbReference type="WBParaSite" id="MCU_014246-RA">
    <property type="protein sequence ID" value="MCU_014246-RA"/>
    <property type="gene ID" value="MCU_014246"/>
</dbReference>
<accession>A0A5K3G259</accession>
<dbReference type="AlphaFoldDB" id="A0A5K3G259"/>
<organism evidence="1">
    <name type="scientific">Mesocestoides corti</name>
    <name type="common">Flatworm</name>
    <dbReference type="NCBI Taxonomy" id="53468"/>
    <lineage>
        <taxon>Eukaryota</taxon>
        <taxon>Metazoa</taxon>
        <taxon>Spiralia</taxon>
        <taxon>Lophotrochozoa</taxon>
        <taxon>Platyhelminthes</taxon>
        <taxon>Cestoda</taxon>
        <taxon>Eucestoda</taxon>
        <taxon>Cyclophyllidea</taxon>
        <taxon>Mesocestoididae</taxon>
        <taxon>Mesocestoides</taxon>
    </lineage>
</organism>
<proteinExistence type="predicted"/>